<dbReference type="InterPro" id="IPR005632">
    <property type="entry name" value="Chaperone_Skp"/>
</dbReference>
<dbReference type="PANTHER" id="PTHR35089">
    <property type="entry name" value="CHAPERONE PROTEIN SKP"/>
    <property type="match status" value="1"/>
</dbReference>
<dbReference type="Proteomes" id="UP000184517">
    <property type="component" value="Unassembled WGS sequence"/>
</dbReference>
<dbReference type="GO" id="GO:0051082">
    <property type="term" value="F:unfolded protein binding"/>
    <property type="evidence" value="ECO:0007669"/>
    <property type="project" value="InterPro"/>
</dbReference>
<sequence>MKKLIIVIFTLCFINSVQATEVAVVDFRSALLQSNIGQEAAKEPKQKVAEMDARLKKEQEKLEASAKDLKRDELTLSEDEFNKRRQQLAEHQNQVRAMAANMQQQAKALEQQLIQSLTPKGEAALKSLIEERKLELVLNRQLSLYANADADITDELVKRINKDN</sequence>
<dbReference type="Pfam" id="PF03938">
    <property type="entry name" value="OmpH"/>
    <property type="match status" value="1"/>
</dbReference>
<dbReference type="AlphaFoldDB" id="A0A1M5C4V9"/>
<dbReference type="GO" id="GO:0005829">
    <property type="term" value="C:cytosol"/>
    <property type="evidence" value="ECO:0007669"/>
    <property type="project" value="TreeGrafter"/>
</dbReference>
<evidence type="ECO:0000256" key="3">
    <source>
        <dbReference type="SAM" id="Coils"/>
    </source>
</evidence>
<dbReference type="Gene3D" id="3.30.910.20">
    <property type="entry name" value="Skp domain"/>
    <property type="match status" value="1"/>
</dbReference>
<evidence type="ECO:0000313" key="5">
    <source>
        <dbReference type="EMBL" id="SHF49804.1"/>
    </source>
</evidence>
<evidence type="ECO:0000256" key="2">
    <source>
        <dbReference type="ARBA" id="ARBA00022729"/>
    </source>
</evidence>
<dbReference type="InterPro" id="IPR024930">
    <property type="entry name" value="Skp_dom_sf"/>
</dbReference>
<feature type="chain" id="PRO_5009909212" evidence="4">
    <location>
        <begin position="20"/>
        <end position="164"/>
    </location>
</feature>
<dbReference type="STRING" id="1122206.SAMN02745753_02093"/>
<keyword evidence="2 4" id="KW-0732">Signal</keyword>
<feature type="coiled-coil region" evidence="3">
    <location>
        <begin position="48"/>
        <end position="112"/>
    </location>
</feature>
<dbReference type="SUPFAM" id="SSF111384">
    <property type="entry name" value="OmpH-like"/>
    <property type="match status" value="1"/>
</dbReference>
<dbReference type="PANTHER" id="PTHR35089:SF1">
    <property type="entry name" value="CHAPERONE PROTEIN SKP"/>
    <property type="match status" value="1"/>
</dbReference>
<dbReference type="GO" id="GO:0050821">
    <property type="term" value="P:protein stabilization"/>
    <property type="evidence" value="ECO:0007669"/>
    <property type="project" value="TreeGrafter"/>
</dbReference>
<name>A0A1M5C4V9_9GAMM</name>
<accession>A0A1M5C4V9</accession>
<dbReference type="OrthoDB" id="6107787at2"/>
<feature type="signal peptide" evidence="4">
    <location>
        <begin position="1"/>
        <end position="19"/>
    </location>
</feature>
<dbReference type="EMBL" id="FQVF01000008">
    <property type="protein sequence ID" value="SHF49804.1"/>
    <property type="molecule type" value="Genomic_DNA"/>
</dbReference>
<evidence type="ECO:0000256" key="4">
    <source>
        <dbReference type="SAM" id="SignalP"/>
    </source>
</evidence>
<keyword evidence="6" id="KW-1185">Reference proteome</keyword>
<protein>
    <submittedName>
        <fullName evidence="5">Periplasmic chaperone for outer membrane proteins Skp</fullName>
    </submittedName>
</protein>
<dbReference type="RefSeq" id="WP_072839641.1">
    <property type="nucleotide sequence ID" value="NZ_FQVF01000008.1"/>
</dbReference>
<gene>
    <name evidence="5" type="ORF">SAMN02745753_02093</name>
</gene>
<reference evidence="6" key="1">
    <citation type="submission" date="2016-11" db="EMBL/GenBank/DDBJ databases">
        <authorList>
            <person name="Varghese N."/>
            <person name="Submissions S."/>
        </authorList>
    </citation>
    <scope>NUCLEOTIDE SEQUENCE [LARGE SCALE GENOMIC DNA]</scope>
    <source>
        <strain evidence="6">DSM 16579</strain>
    </source>
</reference>
<dbReference type="SMART" id="SM00935">
    <property type="entry name" value="OmpH"/>
    <property type="match status" value="1"/>
</dbReference>
<keyword evidence="3" id="KW-0175">Coiled coil</keyword>
<evidence type="ECO:0000256" key="1">
    <source>
        <dbReference type="ARBA" id="ARBA00009091"/>
    </source>
</evidence>
<proteinExistence type="inferred from homology"/>
<comment type="similarity">
    <text evidence="1">Belongs to the Skp family.</text>
</comment>
<evidence type="ECO:0000313" key="6">
    <source>
        <dbReference type="Proteomes" id="UP000184517"/>
    </source>
</evidence>
<organism evidence="5 6">
    <name type="scientific">Marinomonas polaris DSM 16579</name>
    <dbReference type="NCBI Taxonomy" id="1122206"/>
    <lineage>
        <taxon>Bacteria</taxon>
        <taxon>Pseudomonadati</taxon>
        <taxon>Pseudomonadota</taxon>
        <taxon>Gammaproteobacteria</taxon>
        <taxon>Oceanospirillales</taxon>
        <taxon>Oceanospirillaceae</taxon>
        <taxon>Marinomonas</taxon>
    </lineage>
</organism>